<comment type="caution">
    <text evidence="1">The sequence shown here is derived from an EMBL/GenBank/DDBJ whole genome shotgun (WGS) entry which is preliminary data.</text>
</comment>
<dbReference type="InterPro" id="IPR013406">
    <property type="entry name" value="CHP02574_addiction_mod"/>
</dbReference>
<dbReference type="NCBIfam" id="TIGR02574">
    <property type="entry name" value="stabl_TIGR02574"/>
    <property type="match status" value="1"/>
</dbReference>
<accession>A0A840LG95</accession>
<reference evidence="1 2" key="1">
    <citation type="submission" date="2020-08" db="EMBL/GenBank/DDBJ databases">
        <title>Functional genomics of gut bacteria from endangered species of beetles.</title>
        <authorList>
            <person name="Carlos-Shanley C."/>
        </authorList>
    </citation>
    <scope>NUCLEOTIDE SEQUENCE [LARGE SCALE GENOMIC DNA]</scope>
    <source>
        <strain evidence="1 2">S00239</strain>
    </source>
</reference>
<dbReference type="AlphaFoldDB" id="A0A840LG95"/>
<keyword evidence="2" id="KW-1185">Reference proteome</keyword>
<protein>
    <submittedName>
        <fullName evidence="1">Putative addiction module component (TIGR02574 family)</fullName>
    </submittedName>
</protein>
<proteinExistence type="predicted"/>
<evidence type="ECO:0000313" key="1">
    <source>
        <dbReference type="EMBL" id="MBB4845238.1"/>
    </source>
</evidence>
<dbReference type="EMBL" id="JACHLP010000008">
    <property type="protein sequence ID" value="MBB4845238.1"/>
    <property type="molecule type" value="Genomic_DNA"/>
</dbReference>
<gene>
    <name evidence="1" type="ORF">HNP55_003785</name>
</gene>
<evidence type="ECO:0000313" key="2">
    <source>
        <dbReference type="Proteomes" id="UP000562027"/>
    </source>
</evidence>
<dbReference type="Proteomes" id="UP000562027">
    <property type="component" value="Unassembled WGS sequence"/>
</dbReference>
<name>A0A840LG95_9BURK</name>
<dbReference type="Pfam" id="PF09720">
    <property type="entry name" value="Unstab_antitox"/>
    <property type="match status" value="1"/>
</dbReference>
<organism evidence="1 2">
    <name type="scientific">Roseateles oligotrophus</name>
    <dbReference type="NCBI Taxonomy" id="1769250"/>
    <lineage>
        <taxon>Bacteria</taxon>
        <taxon>Pseudomonadati</taxon>
        <taxon>Pseudomonadota</taxon>
        <taxon>Betaproteobacteria</taxon>
        <taxon>Burkholderiales</taxon>
        <taxon>Sphaerotilaceae</taxon>
        <taxon>Roseateles</taxon>
    </lineage>
</organism>
<dbReference type="RefSeq" id="WP_184302936.1">
    <property type="nucleotide sequence ID" value="NZ_JACHLP010000008.1"/>
</dbReference>
<sequence>MSDLVAELAERSLALALEDRSRLVEMILATLHQQPAAEVAAAWDQEIERRLAAYERGEVETYSAEDVFAEARRIAP</sequence>